<accession>A0ABT6M1T2</accession>
<dbReference type="Pfam" id="PF03965">
    <property type="entry name" value="Penicillinase_R"/>
    <property type="match status" value="1"/>
</dbReference>
<keyword evidence="3" id="KW-0238">DNA-binding</keyword>
<evidence type="ECO:0000256" key="1">
    <source>
        <dbReference type="ARBA" id="ARBA00011046"/>
    </source>
</evidence>
<name>A0ABT6M1T2_9ACTN</name>
<evidence type="ECO:0000256" key="2">
    <source>
        <dbReference type="ARBA" id="ARBA00023015"/>
    </source>
</evidence>
<dbReference type="InterPro" id="IPR005650">
    <property type="entry name" value="BlaI_family"/>
</dbReference>
<dbReference type="SUPFAM" id="SSF46785">
    <property type="entry name" value="Winged helix' DNA-binding domain"/>
    <property type="match status" value="1"/>
</dbReference>
<dbReference type="Gene3D" id="1.10.10.10">
    <property type="entry name" value="Winged helix-like DNA-binding domain superfamily/Winged helix DNA-binding domain"/>
    <property type="match status" value="1"/>
</dbReference>
<proteinExistence type="inferred from homology"/>
<dbReference type="RefSeq" id="WP_280883130.1">
    <property type="nucleotide sequence ID" value="NZ_JARXVH010000035.1"/>
</dbReference>
<comment type="similarity">
    <text evidence="1">Belongs to the BlaI transcriptional regulatory family.</text>
</comment>
<evidence type="ECO:0000313" key="5">
    <source>
        <dbReference type="EMBL" id="MDH6222510.1"/>
    </source>
</evidence>
<gene>
    <name evidence="5" type="ORF">M2283_009861</name>
</gene>
<reference evidence="5 6" key="1">
    <citation type="submission" date="2023-04" db="EMBL/GenBank/DDBJ databases">
        <title>Forest soil microbial communities from Buena Vista Peninsula, Colon Province, Panama.</title>
        <authorList>
            <person name="Bouskill N."/>
        </authorList>
    </citation>
    <scope>NUCLEOTIDE SEQUENCE [LARGE SCALE GENOMIC DNA]</scope>
    <source>
        <strain evidence="5 6">GGS1</strain>
    </source>
</reference>
<comment type="caution">
    <text evidence="5">The sequence shown here is derived from an EMBL/GenBank/DDBJ whole genome shotgun (WGS) entry which is preliminary data.</text>
</comment>
<dbReference type="EMBL" id="JARXVH010000035">
    <property type="protein sequence ID" value="MDH6222510.1"/>
    <property type="molecule type" value="Genomic_DNA"/>
</dbReference>
<evidence type="ECO:0000313" key="6">
    <source>
        <dbReference type="Proteomes" id="UP001160499"/>
    </source>
</evidence>
<keyword evidence="6" id="KW-1185">Reference proteome</keyword>
<keyword evidence="2" id="KW-0805">Transcription regulation</keyword>
<dbReference type="InterPro" id="IPR036388">
    <property type="entry name" value="WH-like_DNA-bd_sf"/>
</dbReference>
<keyword evidence="4" id="KW-0804">Transcription</keyword>
<organism evidence="5 6">
    <name type="scientific">Streptomyces pseudovenezuelae</name>
    <dbReference type="NCBI Taxonomy" id="67350"/>
    <lineage>
        <taxon>Bacteria</taxon>
        <taxon>Bacillati</taxon>
        <taxon>Actinomycetota</taxon>
        <taxon>Actinomycetes</taxon>
        <taxon>Kitasatosporales</taxon>
        <taxon>Streptomycetaceae</taxon>
        <taxon>Streptomyces</taxon>
        <taxon>Streptomyces aurantiacus group</taxon>
    </lineage>
</organism>
<dbReference type="InterPro" id="IPR036390">
    <property type="entry name" value="WH_DNA-bd_sf"/>
</dbReference>
<dbReference type="Gene3D" id="6.10.140.850">
    <property type="match status" value="1"/>
</dbReference>
<protein>
    <submittedName>
        <fullName evidence="5">Transcriptional regulator</fullName>
    </submittedName>
</protein>
<evidence type="ECO:0000256" key="4">
    <source>
        <dbReference type="ARBA" id="ARBA00023163"/>
    </source>
</evidence>
<sequence>MWNLGSLEAEVMDLIWSATEPVSVRDVTGQINASRAQPLAYTTVMTTMFKLFRKGWLERDKRGKQFVYAPVEARDACVARLMTQVLGSSADPEVALLHFVEGLGTERSTALRSALHRLPDADEPETDLP</sequence>
<evidence type="ECO:0000256" key="3">
    <source>
        <dbReference type="ARBA" id="ARBA00023125"/>
    </source>
</evidence>
<dbReference type="Proteomes" id="UP001160499">
    <property type="component" value="Unassembled WGS sequence"/>
</dbReference>